<dbReference type="Proteomes" id="UP000004980">
    <property type="component" value="Unassembled WGS sequence"/>
</dbReference>
<dbReference type="AlphaFoldDB" id="A0AAN1JHY2"/>
<evidence type="ECO:0000313" key="5">
    <source>
        <dbReference type="Proteomes" id="UP000236649"/>
    </source>
</evidence>
<evidence type="ECO:0000256" key="1">
    <source>
        <dbReference type="SAM" id="Phobius"/>
    </source>
</evidence>
<dbReference type="EMBL" id="AKAU01000011">
    <property type="protein sequence ID" value="EIN02965.1"/>
    <property type="molecule type" value="Genomic_DNA"/>
</dbReference>
<feature type="transmembrane region" description="Helical" evidence="1">
    <location>
        <begin position="12"/>
        <end position="32"/>
    </location>
</feature>
<organism evidence="2 5">
    <name type="scientific">Paraburkholderia hospita</name>
    <dbReference type="NCBI Taxonomy" id="169430"/>
    <lineage>
        <taxon>Bacteria</taxon>
        <taxon>Pseudomonadati</taxon>
        <taxon>Pseudomonadota</taxon>
        <taxon>Betaproteobacteria</taxon>
        <taxon>Burkholderiales</taxon>
        <taxon>Burkholderiaceae</taxon>
        <taxon>Paraburkholderia</taxon>
    </lineage>
</organism>
<gene>
    <name evidence="2" type="ORF">C2L64_37800</name>
    <name evidence="3" type="ORF">WQE_01045</name>
</gene>
<evidence type="ECO:0000313" key="2">
    <source>
        <dbReference type="EMBL" id="AUT74055.1"/>
    </source>
</evidence>
<evidence type="ECO:0000313" key="3">
    <source>
        <dbReference type="EMBL" id="EIN02965.1"/>
    </source>
</evidence>
<keyword evidence="1" id="KW-0812">Transmembrane</keyword>
<dbReference type="EMBL" id="CP026107">
    <property type="protein sequence ID" value="AUT74055.1"/>
    <property type="molecule type" value="Genomic_DNA"/>
</dbReference>
<keyword evidence="1" id="KW-1133">Transmembrane helix</keyword>
<sequence>MGWGGDVAKDVAKVIISTGALGAIGLVWQHFYGSTPESAYQKAFNPIQLLQWQVWLWAAITVFLVAFGVSALLRRRPSDNGSADDSASTLEPKIAIVTGEAAPYGITDVQAGQVNSSVKIGIKNAGGKTLSNCKVYIEKISPQLNSPGGPSLLLDGTGFQLRHNDPEKFIEVAAHWGNNDKFRFSIPAGVGFFDSSLWMDDDTRRTFAIRVNATECERSALFEIWADESRRLHLKFLNYIN</sequence>
<keyword evidence="4" id="KW-1185">Reference proteome</keyword>
<reference evidence="2 5" key="2">
    <citation type="submission" date="2018-01" db="EMBL/GenBank/DDBJ databases">
        <title>Species boundaries and ecological features among Paraburkholderia terrae DSMZ17804T, P. hospita DSMZ17164T and P. caribensis DSMZ13236T.</title>
        <authorList>
            <person name="Pratama A.A."/>
        </authorList>
    </citation>
    <scope>NUCLEOTIDE SEQUENCE [LARGE SCALE GENOMIC DNA]</scope>
    <source>
        <strain evidence="2 5">DSM 17164</strain>
    </source>
</reference>
<keyword evidence="1" id="KW-0472">Membrane</keyword>
<dbReference type="GeneID" id="55534052"/>
<proteinExistence type="predicted"/>
<dbReference type="KEGG" id="phs:C2L64_37800"/>
<protein>
    <submittedName>
        <fullName evidence="2">Uncharacterized protein</fullName>
    </submittedName>
</protein>
<dbReference type="RefSeq" id="WP_007576773.1">
    <property type="nucleotide sequence ID" value="NZ_AKAU01000011.1"/>
</dbReference>
<name>A0AAN1JHY2_9BURK</name>
<feature type="transmembrane region" description="Helical" evidence="1">
    <location>
        <begin position="52"/>
        <end position="73"/>
    </location>
</feature>
<dbReference type="Proteomes" id="UP000236649">
    <property type="component" value="Chromosome 3"/>
</dbReference>
<reference evidence="3 4" key="1">
    <citation type="journal article" date="2012" name="J. Bacteriol.">
        <title>Draft Genome Sequence of the Soil Bacterium Burkholderia terrae Strain BS001, Which Interacts with Fungal Surface Structures.</title>
        <authorList>
            <person name="Nazir R."/>
            <person name="Hansen M.A."/>
            <person name="Sorensen S."/>
            <person name="van Elsas J.D."/>
        </authorList>
    </citation>
    <scope>NUCLEOTIDE SEQUENCE [LARGE SCALE GENOMIC DNA]</scope>
    <source>
        <strain evidence="3 4">BS001</strain>
    </source>
</reference>
<accession>A0AAN1JHY2</accession>
<evidence type="ECO:0000313" key="4">
    <source>
        <dbReference type="Proteomes" id="UP000004980"/>
    </source>
</evidence>